<organism evidence="1 2">
    <name type="scientific">Priapulus caudatus</name>
    <name type="common">Priapulid worm</name>
    <dbReference type="NCBI Taxonomy" id="37621"/>
    <lineage>
        <taxon>Eukaryota</taxon>
        <taxon>Metazoa</taxon>
        <taxon>Ecdysozoa</taxon>
        <taxon>Scalidophora</taxon>
        <taxon>Priapulida</taxon>
        <taxon>Priapulimorpha</taxon>
        <taxon>Priapulimorphida</taxon>
        <taxon>Priapulidae</taxon>
        <taxon>Priapulus</taxon>
    </lineage>
</organism>
<proteinExistence type="predicted"/>
<gene>
    <name evidence="2" type="primary">LOC106813040</name>
</gene>
<accession>A0ABM1EK50</accession>
<sequence>MLINGQHASALRLLIRASKAFRRSLNNIVEQVVRKEVKELCSPTTTSVWRSDRGNMYTQLASFTFEKALRETEAKAPVLYSALRGACTDSKGAKHLTTGSKATTSSVVPNMGALIGQIVFAVKGRKMKLLQQIVGCEMWLAGCHRQAFSRLNHLGMCSSIWAVTNVIDKLRAGFDSGIQQKVKALTDSQKNNVTRRQLFQDREGSSAGDSLDLPWLNDSLLNGDTDHDDTLPCK</sequence>
<keyword evidence="1" id="KW-1185">Reference proteome</keyword>
<evidence type="ECO:0000313" key="1">
    <source>
        <dbReference type="Proteomes" id="UP000695022"/>
    </source>
</evidence>
<evidence type="ECO:0000313" key="2">
    <source>
        <dbReference type="RefSeq" id="XP_014672571.1"/>
    </source>
</evidence>
<name>A0ABM1EK50_PRICU</name>
<dbReference type="Proteomes" id="UP000695022">
    <property type="component" value="Unplaced"/>
</dbReference>
<protein>
    <submittedName>
        <fullName evidence="2">Uncharacterized protein LOC106813040</fullName>
    </submittedName>
</protein>
<dbReference type="GeneID" id="106813040"/>
<reference evidence="2" key="1">
    <citation type="submission" date="2025-08" db="UniProtKB">
        <authorList>
            <consortium name="RefSeq"/>
        </authorList>
    </citation>
    <scope>IDENTIFICATION</scope>
</reference>
<dbReference type="RefSeq" id="XP_014672571.1">
    <property type="nucleotide sequence ID" value="XM_014817085.1"/>
</dbReference>